<keyword evidence="2" id="KW-0560">Oxidoreductase</keyword>
<evidence type="ECO:0000256" key="2">
    <source>
        <dbReference type="ARBA" id="ARBA00023002"/>
    </source>
</evidence>
<name>A0AAW0CC79_9AGAR</name>
<dbReference type="PANTHER" id="PTHR33365:SF11">
    <property type="entry name" value="TAT PATHWAY SIGNAL SEQUENCE"/>
    <property type="match status" value="1"/>
</dbReference>
<dbReference type="PANTHER" id="PTHR33365">
    <property type="entry name" value="YALI0B05434P"/>
    <property type="match status" value="1"/>
</dbReference>
<reference evidence="5 6" key="1">
    <citation type="submission" date="2024-01" db="EMBL/GenBank/DDBJ databases">
        <title>A draft genome for a cacao thread blight-causing isolate of Paramarasmius palmivorus.</title>
        <authorList>
            <person name="Baruah I.K."/>
            <person name="Bukari Y."/>
            <person name="Amoako-Attah I."/>
            <person name="Meinhardt L.W."/>
            <person name="Bailey B.A."/>
            <person name="Cohen S.P."/>
        </authorList>
    </citation>
    <scope>NUCLEOTIDE SEQUENCE [LARGE SCALE GENOMIC DNA]</scope>
    <source>
        <strain evidence="5 6">GH-12</strain>
    </source>
</reference>
<dbReference type="EMBL" id="JAYKXP010000049">
    <property type="protein sequence ID" value="KAK7036794.1"/>
    <property type="molecule type" value="Genomic_DNA"/>
</dbReference>
<keyword evidence="4" id="KW-0812">Transmembrane</keyword>
<comment type="caution">
    <text evidence="5">The sequence shown here is derived from an EMBL/GenBank/DDBJ whole genome shotgun (WGS) entry which is preliminary data.</text>
</comment>
<keyword evidence="6" id="KW-1185">Reference proteome</keyword>
<dbReference type="Proteomes" id="UP001383192">
    <property type="component" value="Unassembled WGS sequence"/>
</dbReference>
<evidence type="ECO:0000256" key="1">
    <source>
        <dbReference type="ARBA" id="ARBA00004685"/>
    </source>
</evidence>
<keyword evidence="4" id="KW-0472">Membrane</keyword>
<comment type="similarity">
    <text evidence="3">Belongs to the ustYa family.</text>
</comment>
<dbReference type="GO" id="GO:0016491">
    <property type="term" value="F:oxidoreductase activity"/>
    <property type="evidence" value="ECO:0007669"/>
    <property type="project" value="UniProtKB-KW"/>
</dbReference>
<accession>A0AAW0CC79</accession>
<dbReference type="AlphaFoldDB" id="A0AAW0CC79"/>
<organism evidence="5 6">
    <name type="scientific">Paramarasmius palmivorus</name>
    <dbReference type="NCBI Taxonomy" id="297713"/>
    <lineage>
        <taxon>Eukaryota</taxon>
        <taxon>Fungi</taxon>
        <taxon>Dikarya</taxon>
        <taxon>Basidiomycota</taxon>
        <taxon>Agaricomycotina</taxon>
        <taxon>Agaricomycetes</taxon>
        <taxon>Agaricomycetidae</taxon>
        <taxon>Agaricales</taxon>
        <taxon>Marasmiineae</taxon>
        <taxon>Marasmiaceae</taxon>
        <taxon>Paramarasmius</taxon>
    </lineage>
</organism>
<feature type="transmembrane region" description="Helical" evidence="4">
    <location>
        <begin position="12"/>
        <end position="30"/>
    </location>
</feature>
<evidence type="ECO:0000256" key="3">
    <source>
        <dbReference type="ARBA" id="ARBA00035112"/>
    </source>
</evidence>
<sequence>MPKSVRPSIVHWVVGVLVALNVLVTVWHATSSLRRRKGPEQIDYTYNGNSVPLLHPMQSKLPPAAMTLQESTRYAWDDPSNVTRDEYNSLFKYPALSLLGPNHRMTITSWYHNIHCIAQIRTALFNHNDEVANPHHFAHCLQYLRQFLLCGSSDMIEEGDFMEKDFSVDRVGSDLVCQDWEYAFGVLAEEEEKFREWYANGQTSI</sequence>
<proteinExistence type="inferred from homology"/>
<evidence type="ECO:0000313" key="5">
    <source>
        <dbReference type="EMBL" id="KAK7036794.1"/>
    </source>
</evidence>
<dbReference type="GO" id="GO:0043386">
    <property type="term" value="P:mycotoxin biosynthetic process"/>
    <property type="evidence" value="ECO:0007669"/>
    <property type="project" value="InterPro"/>
</dbReference>
<keyword evidence="4" id="KW-1133">Transmembrane helix</keyword>
<protein>
    <recommendedName>
        <fullName evidence="7">Oxidase ustYa</fullName>
    </recommendedName>
</protein>
<evidence type="ECO:0000313" key="6">
    <source>
        <dbReference type="Proteomes" id="UP001383192"/>
    </source>
</evidence>
<comment type="pathway">
    <text evidence="1">Mycotoxin biosynthesis.</text>
</comment>
<gene>
    <name evidence="5" type="ORF">VNI00_011460</name>
</gene>
<dbReference type="Pfam" id="PF11807">
    <property type="entry name" value="UstYa"/>
    <property type="match status" value="1"/>
</dbReference>
<evidence type="ECO:0008006" key="7">
    <source>
        <dbReference type="Google" id="ProtNLM"/>
    </source>
</evidence>
<evidence type="ECO:0000256" key="4">
    <source>
        <dbReference type="SAM" id="Phobius"/>
    </source>
</evidence>
<dbReference type="InterPro" id="IPR021765">
    <property type="entry name" value="UstYa-like"/>
</dbReference>